<feature type="region of interest" description="Disordered" evidence="1">
    <location>
        <begin position="406"/>
        <end position="479"/>
    </location>
</feature>
<evidence type="ECO:0000313" key="2">
    <source>
        <dbReference type="EMBL" id="JAP87623.1"/>
    </source>
</evidence>
<feature type="region of interest" description="Disordered" evidence="1">
    <location>
        <begin position="41"/>
        <end position="73"/>
    </location>
</feature>
<organism evidence="2">
    <name type="scientific">Rhipicephalus appendiculatus</name>
    <name type="common">Brown ear tick</name>
    <dbReference type="NCBI Taxonomy" id="34631"/>
    <lineage>
        <taxon>Eukaryota</taxon>
        <taxon>Metazoa</taxon>
        <taxon>Ecdysozoa</taxon>
        <taxon>Arthropoda</taxon>
        <taxon>Chelicerata</taxon>
        <taxon>Arachnida</taxon>
        <taxon>Acari</taxon>
        <taxon>Parasitiformes</taxon>
        <taxon>Ixodida</taxon>
        <taxon>Ixodoidea</taxon>
        <taxon>Ixodidae</taxon>
        <taxon>Rhipicephalinae</taxon>
        <taxon>Rhipicephalus</taxon>
        <taxon>Rhipicephalus</taxon>
    </lineage>
</organism>
<dbReference type="EMBL" id="GEDV01000934">
    <property type="protein sequence ID" value="JAP87623.1"/>
    <property type="molecule type" value="Transcribed_RNA"/>
</dbReference>
<name>A0A131Z8E2_RHIAP</name>
<feature type="compositionally biased region" description="Basic residues" evidence="1">
    <location>
        <begin position="463"/>
        <end position="479"/>
    </location>
</feature>
<feature type="region of interest" description="Disordered" evidence="1">
    <location>
        <begin position="220"/>
        <end position="240"/>
    </location>
</feature>
<dbReference type="AlphaFoldDB" id="A0A131Z8E2"/>
<feature type="compositionally biased region" description="Low complexity" evidence="1">
    <location>
        <begin position="411"/>
        <end position="444"/>
    </location>
</feature>
<evidence type="ECO:0000256" key="1">
    <source>
        <dbReference type="SAM" id="MobiDB-lite"/>
    </source>
</evidence>
<proteinExistence type="predicted"/>
<accession>A0A131Z8E2</accession>
<feature type="non-terminal residue" evidence="2">
    <location>
        <position position="1"/>
    </location>
</feature>
<feature type="compositionally biased region" description="Low complexity" evidence="1">
    <location>
        <begin position="220"/>
        <end position="235"/>
    </location>
</feature>
<protein>
    <submittedName>
        <fullName evidence="2">Gpi anchored cell surface glycoprotein flocculin</fullName>
    </submittedName>
</protein>
<sequence length="479" mass="50022">DTAACQPPLNSPKTDSLAFFSIEKNGEKEAVSAADGWTSILSRNDDDASSLSNIHPGHELPKGKVSTGSDTATSQLPPIMGSLFVFSSEDNERNGAEKAIPDKSEPASVLCDDNGHASKLSCTHPEPEEPVFVFGVTLPNGKRLSAVAAVHVEVPSGKDSSVTYAICGGLNVKEVSCKLTKSGGCFSVSPQYVEETSEDPGEVSSFAALATVKGEPTSSFSVSSLSASPATSQESDPTEPAAAAKLTVSVSSSPGGTVNMVHSASRSHVFEFGVTQPNRKEPAPLSSSFPGTVKSEENVDVSVDVASGPPKEKMASEKMSLSAVALEANGELADMEAPQELKAVHKLTSDKEIHEGFLKLPRSRLSDEILKVRQYIAENKDVPTSNGEGFCPSNLCSEASAVMSSDEAELSTFTSGPSATTSGPSSIPATSTPLKTAPTLLTTSESGYATSSPVGHVEDMPRRPKKSSRRKRSSRGKTK</sequence>
<reference evidence="2" key="1">
    <citation type="journal article" date="2016" name="Ticks Tick Borne Dis.">
        <title>De novo assembly and annotation of the salivary gland transcriptome of Rhipicephalus appendiculatus male and female ticks during blood feeding.</title>
        <authorList>
            <person name="de Castro M.H."/>
            <person name="de Klerk D."/>
            <person name="Pienaar R."/>
            <person name="Latif A.A."/>
            <person name="Rees D.J."/>
            <person name="Mans B.J."/>
        </authorList>
    </citation>
    <scope>NUCLEOTIDE SEQUENCE</scope>
    <source>
        <tissue evidence="2">Salivary glands</tissue>
    </source>
</reference>